<evidence type="ECO:0000259" key="2">
    <source>
        <dbReference type="PROSITE" id="PS50887"/>
    </source>
</evidence>
<dbReference type="GO" id="GO:1902201">
    <property type="term" value="P:negative regulation of bacterial-type flagellum-dependent cell motility"/>
    <property type="evidence" value="ECO:0007669"/>
    <property type="project" value="TreeGrafter"/>
</dbReference>
<evidence type="ECO:0000313" key="3">
    <source>
        <dbReference type="EMBL" id="OLF05794.1"/>
    </source>
</evidence>
<dbReference type="NCBIfam" id="TIGR00254">
    <property type="entry name" value="GGDEF"/>
    <property type="match status" value="1"/>
</dbReference>
<dbReference type="GO" id="GO:0005886">
    <property type="term" value="C:plasma membrane"/>
    <property type="evidence" value="ECO:0007669"/>
    <property type="project" value="TreeGrafter"/>
</dbReference>
<reference evidence="3 4" key="1">
    <citation type="submission" date="2016-12" db="EMBL/GenBank/DDBJ databases">
        <title>The draft genome sequence of Actinophytocola sp. 11-183.</title>
        <authorList>
            <person name="Wang W."/>
            <person name="Yuan L."/>
        </authorList>
    </citation>
    <scope>NUCLEOTIDE SEQUENCE [LARGE SCALE GENOMIC DNA]</scope>
    <source>
        <strain evidence="3 4">11-183</strain>
    </source>
</reference>
<dbReference type="Pfam" id="PF00990">
    <property type="entry name" value="GGDEF"/>
    <property type="match status" value="1"/>
</dbReference>
<dbReference type="CDD" id="cd01949">
    <property type="entry name" value="GGDEF"/>
    <property type="match status" value="1"/>
</dbReference>
<dbReference type="FunFam" id="3.30.70.270:FF:000001">
    <property type="entry name" value="Diguanylate cyclase domain protein"/>
    <property type="match status" value="1"/>
</dbReference>
<dbReference type="PANTHER" id="PTHR45138">
    <property type="entry name" value="REGULATORY COMPONENTS OF SENSORY TRANSDUCTION SYSTEM"/>
    <property type="match status" value="1"/>
</dbReference>
<sequence length="329" mass="35936">MSAVAVLDQGLAQPGPARRDPPASEPTVPMQHPTRRLDTLAVPVSPPVVDSVPDSPTAASVVPPAPVHNGPPAPAAVQLGTRGDAEDVSLVELHESIAELLASRNQWRQAYEHLRHALRLATVERAPRVPEQFRLEVARLRREHAEAREQSIRDALTASYNRRYLDQRLLEQGEPDGDGLAVALVDLDWFKRVNDTFGHLVGDRVLRQVVELLQVALPERGFCARYGGEEFVLMLPGVDASTAITVAEAARARVEQFPWSTIVGGLRVTVSIGVAHQSADTGQLLTRPDQQLRHADGLLYTAKQSGRNAVAYRVGNEVRLSGAPNRRPR</sequence>
<dbReference type="InterPro" id="IPR000160">
    <property type="entry name" value="GGDEF_dom"/>
</dbReference>
<dbReference type="GO" id="GO:0043709">
    <property type="term" value="P:cell adhesion involved in single-species biofilm formation"/>
    <property type="evidence" value="ECO:0007669"/>
    <property type="project" value="TreeGrafter"/>
</dbReference>
<protein>
    <submittedName>
        <fullName evidence="3">GGDEF domain-containing protein</fullName>
    </submittedName>
</protein>
<dbReference type="SMART" id="SM00267">
    <property type="entry name" value="GGDEF"/>
    <property type="match status" value="1"/>
</dbReference>
<dbReference type="SUPFAM" id="SSF55073">
    <property type="entry name" value="Nucleotide cyclase"/>
    <property type="match status" value="1"/>
</dbReference>
<name>A0A1Q8BUL9_9PSEU</name>
<evidence type="ECO:0000256" key="1">
    <source>
        <dbReference type="SAM" id="MobiDB-lite"/>
    </source>
</evidence>
<keyword evidence="4" id="KW-1185">Reference proteome</keyword>
<organism evidence="3 4">
    <name type="scientific">Actinophytocola xanthii</name>
    <dbReference type="NCBI Taxonomy" id="1912961"/>
    <lineage>
        <taxon>Bacteria</taxon>
        <taxon>Bacillati</taxon>
        <taxon>Actinomycetota</taxon>
        <taxon>Actinomycetes</taxon>
        <taxon>Pseudonocardiales</taxon>
        <taxon>Pseudonocardiaceae</taxon>
    </lineage>
</organism>
<feature type="compositionally biased region" description="Low complexity" evidence="1">
    <location>
        <begin position="47"/>
        <end position="62"/>
    </location>
</feature>
<dbReference type="Gene3D" id="3.30.70.270">
    <property type="match status" value="1"/>
</dbReference>
<proteinExistence type="predicted"/>
<accession>A0A1Q8BUL9</accession>
<dbReference type="InterPro" id="IPR043128">
    <property type="entry name" value="Rev_trsase/Diguanyl_cyclase"/>
</dbReference>
<dbReference type="Proteomes" id="UP000185596">
    <property type="component" value="Unassembled WGS sequence"/>
</dbReference>
<dbReference type="STRING" id="1912961.BU204_36830"/>
<dbReference type="InterPro" id="IPR029787">
    <property type="entry name" value="Nucleotide_cyclase"/>
</dbReference>
<comment type="caution">
    <text evidence="3">The sequence shown here is derived from an EMBL/GenBank/DDBJ whole genome shotgun (WGS) entry which is preliminary data.</text>
</comment>
<feature type="region of interest" description="Disordered" evidence="1">
    <location>
        <begin position="1"/>
        <end position="71"/>
    </location>
</feature>
<gene>
    <name evidence="3" type="ORF">BU204_36830</name>
</gene>
<dbReference type="AlphaFoldDB" id="A0A1Q8BUL9"/>
<feature type="domain" description="GGDEF" evidence="2">
    <location>
        <begin position="178"/>
        <end position="315"/>
    </location>
</feature>
<dbReference type="EMBL" id="MSIE01000132">
    <property type="protein sequence ID" value="OLF05794.1"/>
    <property type="molecule type" value="Genomic_DNA"/>
</dbReference>
<dbReference type="PANTHER" id="PTHR45138:SF9">
    <property type="entry name" value="DIGUANYLATE CYCLASE DGCM-RELATED"/>
    <property type="match status" value="1"/>
</dbReference>
<dbReference type="GO" id="GO:0052621">
    <property type="term" value="F:diguanylate cyclase activity"/>
    <property type="evidence" value="ECO:0007669"/>
    <property type="project" value="TreeGrafter"/>
</dbReference>
<dbReference type="PROSITE" id="PS50887">
    <property type="entry name" value="GGDEF"/>
    <property type="match status" value="1"/>
</dbReference>
<dbReference type="InterPro" id="IPR050469">
    <property type="entry name" value="Diguanylate_Cyclase"/>
</dbReference>
<evidence type="ECO:0000313" key="4">
    <source>
        <dbReference type="Proteomes" id="UP000185596"/>
    </source>
</evidence>